<dbReference type="PANTHER" id="PTHR42080">
    <property type="entry name" value="SRR1 DOMAIN-CONTAINING PROTEIN"/>
    <property type="match status" value="1"/>
</dbReference>
<sequence>MPVAVVQPVTTLPSRPRRKPQVKPSRDLQRLLAQISDAQATYSTSAFAQNIEKQLLFVTKSSATPITRIVSLGLGSLSKPEKGQTRRIKQLAVLLKIRETLQKQFKGGVVEIYAQDPTFTRPDEALLSNFDIRILRTASGASLGEAANVINESALIYSPFLTLEAYEKLLVESEQPVHYLVGDDFNALLEKWPKYSAERTQVQKVTKAALGRYRRKAISGSGFWEEADGAFPMALYAAQNKVKEKAKM</sequence>
<comment type="caution">
    <text evidence="3">The sequence shown here is derived from an EMBL/GenBank/DDBJ whole genome shotgun (WGS) entry which is preliminary data.</text>
</comment>
<evidence type="ECO:0000313" key="4">
    <source>
        <dbReference type="Proteomes" id="UP001521785"/>
    </source>
</evidence>
<name>A0ABR3QQ96_9PLEO</name>
<evidence type="ECO:0000259" key="2">
    <source>
        <dbReference type="Pfam" id="PF07985"/>
    </source>
</evidence>
<dbReference type="Pfam" id="PF07985">
    <property type="entry name" value="SRR1"/>
    <property type="match status" value="1"/>
</dbReference>
<gene>
    <name evidence="3" type="ORF">SLS60_010079</name>
</gene>
<feature type="domain" description="SRR1-like" evidence="2">
    <location>
        <begin position="54"/>
        <end position="203"/>
    </location>
</feature>
<accession>A0ABR3QQ96</accession>
<keyword evidence="4" id="KW-1185">Reference proteome</keyword>
<proteinExistence type="predicted"/>
<organism evidence="3 4">
    <name type="scientific">Paraconiothyrium brasiliense</name>
    <dbReference type="NCBI Taxonomy" id="300254"/>
    <lineage>
        <taxon>Eukaryota</taxon>
        <taxon>Fungi</taxon>
        <taxon>Dikarya</taxon>
        <taxon>Ascomycota</taxon>
        <taxon>Pezizomycotina</taxon>
        <taxon>Dothideomycetes</taxon>
        <taxon>Pleosporomycetidae</taxon>
        <taxon>Pleosporales</taxon>
        <taxon>Massarineae</taxon>
        <taxon>Didymosphaeriaceae</taxon>
        <taxon>Paraconiothyrium</taxon>
    </lineage>
</organism>
<dbReference type="EMBL" id="JAKJXO020000017">
    <property type="protein sequence ID" value="KAL1594320.1"/>
    <property type="molecule type" value="Genomic_DNA"/>
</dbReference>
<dbReference type="Proteomes" id="UP001521785">
    <property type="component" value="Unassembled WGS sequence"/>
</dbReference>
<feature type="region of interest" description="Disordered" evidence="1">
    <location>
        <begin position="6"/>
        <end position="26"/>
    </location>
</feature>
<reference evidence="3 4" key="1">
    <citation type="submission" date="2024-02" db="EMBL/GenBank/DDBJ databases">
        <title>De novo assembly and annotation of 12 fungi associated with fruit tree decline syndrome in Ontario, Canada.</title>
        <authorList>
            <person name="Sulman M."/>
            <person name="Ellouze W."/>
            <person name="Ilyukhin E."/>
        </authorList>
    </citation>
    <scope>NUCLEOTIDE SEQUENCE [LARGE SCALE GENOMIC DNA]</scope>
    <source>
        <strain evidence="3 4">M42-189</strain>
    </source>
</reference>
<protein>
    <recommendedName>
        <fullName evidence="2">SRR1-like domain-containing protein</fullName>
    </recommendedName>
</protein>
<evidence type="ECO:0000256" key="1">
    <source>
        <dbReference type="SAM" id="MobiDB-lite"/>
    </source>
</evidence>
<dbReference type="InterPro" id="IPR012942">
    <property type="entry name" value="SRR1-like"/>
</dbReference>
<evidence type="ECO:0000313" key="3">
    <source>
        <dbReference type="EMBL" id="KAL1594320.1"/>
    </source>
</evidence>
<dbReference type="PANTHER" id="PTHR42080:SF1">
    <property type="entry name" value="SRR1-LIKE DOMAIN-CONTAINING PROTEIN"/>
    <property type="match status" value="1"/>
</dbReference>